<dbReference type="Proteomes" id="UP000277424">
    <property type="component" value="Unassembled WGS sequence"/>
</dbReference>
<gene>
    <name evidence="1" type="ORF">BCL74_0871</name>
</gene>
<reference evidence="1 2" key="1">
    <citation type="submission" date="2018-10" db="EMBL/GenBank/DDBJ databases">
        <title>Comparative analysis of microorganisms from saline springs in Andes Mountain Range, Colombia.</title>
        <authorList>
            <person name="Rubin E."/>
        </authorList>
    </citation>
    <scope>NUCLEOTIDE SEQUENCE [LARGE SCALE GENOMIC DNA]</scope>
    <source>
        <strain evidence="1 2">USBA 36</strain>
    </source>
</reference>
<organism evidence="1 2">
    <name type="scientific">Oceanibaculum indicum</name>
    <dbReference type="NCBI Taxonomy" id="526216"/>
    <lineage>
        <taxon>Bacteria</taxon>
        <taxon>Pseudomonadati</taxon>
        <taxon>Pseudomonadota</taxon>
        <taxon>Alphaproteobacteria</taxon>
        <taxon>Rhodospirillales</taxon>
        <taxon>Oceanibaculaceae</taxon>
        <taxon>Oceanibaculum</taxon>
    </lineage>
</organism>
<dbReference type="RefSeq" id="WP_220660214.1">
    <property type="nucleotide sequence ID" value="NZ_RBIG01000001.1"/>
</dbReference>
<evidence type="ECO:0000313" key="1">
    <source>
        <dbReference type="EMBL" id="RKQ73098.1"/>
    </source>
</evidence>
<sequence>MMIAALFVQPDGVYAGVPGVDLWDEKRDARRYRGPYPVVAHPPCERWGKLWAGQPLWIKRTGQRKIKGDDGGCFAAALASVRKWGGVLEHPWGSHAWSHFGLAKPPRSGGWILADGIGWTCCVEQGRYGHYARKPTLLYYVGKRRPPDLMWGISEPRYPDWAIQKHGLAWCKKAGELAFRGGGGNVTPRIGTPAPFRDLLISISQAVSA</sequence>
<comment type="caution">
    <text evidence="1">The sequence shown here is derived from an EMBL/GenBank/DDBJ whole genome shotgun (WGS) entry which is preliminary data.</text>
</comment>
<name>A0A420WPY2_9PROT</name>
<evidence type="ECO:0000313" key="2">
    <source>
        <dbReference type="Proteomes" id="UP000277424"/>
    </source>
</evidence>
<dbReference type="AlphaFoldDB" id="A0A420WPY2"/>
<protein>
    <submittedName>
        <fullName evidence="1">Uncharacterized protein</fullName>
    </submittedName>
</protein>
<accession>A0A420WPY2</accession>
<dbReference type="EMBL" id="RBIG01000001">
    <property type="protein sequence ID" value="RKQ73098.1"/>
    <property type="molecule type" value="Genomic_DNA"/>
</dbReference>
<proteinExistence type="predicted"/>